<dbReference type="InterPro" id="IPR012338">
    <property type="entry name" value="Beta-lactam/transpept-like"/>
</dbReference>
<dbReference type="EMBL" id="FUXP01000017">
    <property type="protein sequence ID" value="SKA26602.1"/>
    <property type="molecule type" value="Genomic_DNA"/>
</dbReference>
<proteinExistence type="predicted"/>
<dbReference type="Gene3D" id="3.40.710.10">
    <property type="entry name" value="DD-peptidase/beta-lactamase superfamily"/>
    <property type="match status" value="1"/>
</dbReference>
<sequence length="366" mass="39454">MSWRSSTLLLLTLFATIPACGQPPGVLPSENADRVATDRAATSSVPAIPREPRPSVQALLEEAAAIEPLKAVVVARDGEVVAERGYGGTEPGTPANIKSASKTVMSALVGIAIDKGVLEGVDQPIAPLLRDELPPDPDPRLSRVTIGHLLSMQAGLERTSGPYYGRWVTSQNWVRSALARPFVDEPGGAMLYSTGSTHLLSAILTRASGRSTRALAREWLGPQEGFQITSWDRDPQGIYFGGNNMAMSTRSLLAFGELYRNGGRARNGERLLPTQWIDASWEPRTASRFTGDSYGYGWFLRDIAGEPVKYAWGYGGQMLYVVPSLQLTVAMTSDDSEASARTGHRDDLHRLMAGIIESVRAEAATG</sequence>
<dbReference type="STRING" id="1122188.SAMN02745674_02790"/>
<dbReference type="InterPro" id="IPR001466">
    <property type="entry name" value="Beta-lactam-related"/>
</dbReference>
<dbReference type="Proteomes" id="UP000190061">
    <property type="component" value="Unassembled WGS sequence"/>
</dbReference>
<accession>A0A1T4SEF6</accession>
<dbReference type="PANTHER" id="PTHR43283:SF7">
    <property type="entry name" value="BETA-LACTAMASE-RELATED DOMAIN-CONTAINING PROTEIN"/>
    <property type="match status" value="1"/>
</dbReference>
<feature type="domain" description="Beta-lactamase-related" evidence="2">
    <location>
        <begin position="71"/>
        <end position="338"/>
    </location>
</feature>
<protein>
    <submittedName>
        <fullName evidence="3">CubicO group peptidase, beta-lactamase class C family</fullName>
    </submittedName>
</protein>
<keyword evidence="4" id="KW-1185">Reference proteome</keyword>
<evidence type="ECO:0000313" key="4">
    <source>
        <dbReference type="Proteomes" id="UP000190061"/>
    </source>
</evidence>
<dbReference type="SUPFAM" id="SSF56601">
    <property type="entry name" value="beta-lactamase/transpeptidase-like"/>
    <property type="match status" value="1"/>
</dbReference>
<evidence type="ECO:0000256" key="1">
    <source>
        <dbReference type="SAM" id="SignalP"/>
    </source>
</evidence>
<dbReference type="Pfam" id="PF00144">
    <property type="entry name" value="Beta-lactamase"/>
    <property type="match status" value="1"/>
</dbReference>
<evidence type="ECO:0000313" key="3">
    <source>
        <dbReference type="EMBL" id="SKA26602.1"/>
    </source>
</evidence>
<feature type="signal peptide" evidence="1">
    <location>
        <begin position="1"/>
        <end position="21"/>
    </location>
</feature>
<reference evidence="3 4" key="1">
    <citation type="submission" date="2017-02" db="EMBL/GenBank/DDBJ databases">
        <authorList>
            <person name="Peterson S.W."/>
        </authorList>
    </citation>
    <scope>NUCLEOTIDE SEQUENCE [LARGE SCALE GENOMIC DNA]</scope>
    <source>
        <strain evidence="3 4">DSM 21749</strain>
    </source>
</reference>
<evidence type="ECO:0000259" key="2">
    <source>
        <dbReference type="Pfam" id="PF00144"/>
    </source>
</evidence>
<name>A0A1T4SEF6_9GAMM</name>
<dbReference type="OrthoDB" id="9814204at2"/>
<dbReference type="PANTHER" id="PTHR43283">
    <property type="entry name" value="BETA-LACTAMASE-RELATED"/>
    <property type="match status" value="1"/>
</dbReference>
<gene>
    <name evidence="3" type="ORF">SAMN02745674_02790</name>
</gene>
<dbReference type="AlphaFoldDB" id="A0A1T4SEF6"/>
<keyword evidence="1" id="KW-0732">Signal</keyword>
<dbReference type="InterPro" id="IPR050789">
    <property type="entry name" value="Diverse_Enzym_Activities"/>
</dbReference>
<feature type="chain" id="PRO_5012504543" evidence="1">
    <location>
        <begin position="22"/>
        <end position="366"/>
    </location>
</feature>
<organism evidence="3 4">
    <name type="scientific">Lysobacter spongiicola DSM 21749</name>
    <dbReference type="NCBI Taxonomy" id="1122188"/>
    <lineage>
        <taxon>Bacteria</taxon>
        <taxon>Pseudomonadati</taxon>
        <taxon>Pseudomonadota</taxon>
        <taxon>Gammaproteobacteria</taxon>
        <taxon>Lysobacterales</taxon>
        <taxon>Lysobacteraceae</taxon>
        <taxon>Novilysobacter</taxon>
    </lineage>
</organism>